<dbReference type="InterPro" id="IPR034660">
    <property type="entry name" value="DinB/YfiT-like"/>
</dbReference>
<dbReference type="AlphaFoldDB" id="A0A0P6Y0W7"/>
<reference evidence="2 3" key="1">
    <citation type="submission" date="2015-07" db="EMBL/GenBank/DDBJ databases">
        <title>Whole genome sequence of Herpetosiphon geysericola DSM 7119.</title>
        <authorList>
            <person name="Hemp J."/>
            <person name="Ward L.M."/>
            <person name="Pace L.A."/>
            <person name="Fischer W.W."/>
        </authorList>
    </citation>
    <scope>NUCLEOTIDE SEQUENCE [LARGE SCALE GENOMIC DNA]</scope>
    <source>
        <strain evidence="2 3">DSM 7119</strain>
    </source>
</reference>
<dbReference type="PATRIC" id="fig|70996.4.peg.5429"/>
<dbReference type="Pfam" id="PF12867">
    <property type="entry name" value="DinB_2"/>
    <property type="match status" value="1"/>
</dbReference>
<organism evidence="2 3">
    <name type="scientific">Herpetosiphon geysericola</name>
    <dbReference type="NCBI Taxonomy" id="70996"/>
    <lineage>
        <taxon>Bacteria</taxon>
        <taxon>Bacillati</taxon>
        <taxon>Chloroflexota</taxon>
        <taxon>Chloroflexia</taxon>
        <taxon>Herpetosiphonales</taxon>
        <taxon>Herpetosiphonaceae</taxon>
        <taxon>Herpetosiphon</taxon>
    </lineage>
</organism>
<dbReference type="OrthoDB" id="2677844at2"/>
<proteinExistence type="predicted"/>
<name>A0A0P6Y0W7_9CHLR</name>
<dbReference type="Gene3D" id="1.20.120.450">
    <property type="entry name" value="dinb family like domain"/>
    <property type="match status" value="1"/>
</dbReference>
<dbReference type="RefSeq" id="WP_054533263.1">
    <property type="nucleotide sequence ID" value="NZ_LGKP01000008.1"/>
</dbReference>
<dbReference type="SUPFAM" id="SSF109854">
    <property type="entry name" value="DinB/YfiT-like putative metalloenzymes"/>
    <property type="match status" value="1"/>
</dbReference>
<sequence>MREQKIVDHAHPVAEIGVWIWALEDARRRTNEEIAQLSEAMIDWQPPHGDSTIGSVLYHIALIEADWLYDEVLGLDAYPEPAASLLPHPHRTKQGLLTPVFGEPIAHHTARLAKIRELLLETFNEMSLADFRRARELERYIVTPEWVLHHLCQHEAEHRSQIGGLRIAFERAHGIETS</sequence>
<dbReference type="Proteomes" id="UP000050277">
    <property type="component" value="Unassembled WGS sequence"/>
</dbReference>
<dbReference type="EMBL" id="LGKP01000008">
    <property type="protein sequence ID" value="KPL91053.1"/>
    <property type="molecule type" value="Genomic_DNA"/>
</dbReference>
<dbReference type="InterPro" id="IPR024775">
    <property type="entry name" value="DinB-like"/>
</dbReference>
<protein>
    <recommendedName>
        <fullName evidence="1">DinB-like domain-containing protein</fullName>
    </recommendedName>
</protein>
<accession>A0A0P6Y0W7</accession>
<evidence type="ECO:0000313" key="2">
    <source>
        <dbReference type="EMBL" id="KPL91053.1"/>
    </source>
</evidence>
<keyword evidence="3" id="KW-1185">Reference proteome</keyword>
<feature type="domain" description="DinB-like" evidence="1">
    <location>
        <begin position="22"/>
        <end position="162"/>
    </location>
</feature>
<gene>
    <name evidence="2" type="ORF">SE18_04720</name>
</gene>
<comment type="caution">
    <text evidence="2">The sequence shown here is derived from an EMBL/GenBank/DDBJ whole genome shotgun (WGS) entry which is preliminary data.</text>
</comment>
<evidence type="ECO:0000313" key="3">
    <source>
        <dbReference type="Proteomes" id="UP000050277"/>
    </source>
</evidence>
<evidence type="ECO:0000259" key="1">
    <source>
        <dbReference type="Pfam" id="PF12867"/>
    </source>
</evidence>